<evidence type="ECO:0000256" key="1">
    <source>
        <dbReference type="SAM" id="MobiDB-lite"/>
    </source>
</evidence>
<keyword evidence="3" id="KW-1185">Reference proteome</keyword>
<protein>
    <submittedName>
        <fullName evidence="2">Uncharacterized protein</fullName>
    </submittedName>
</protein>
<dbReference type="Proteomes" id="UP000765509">
    <property type="component" value="Unassembled WGS sequence"/>
</dbReference>
<organism evidence="2 3">
    <name type="scientific">Austropuccinia psidii MF-1</name>
    <dbReference type="NCBI Taxonomy" id="1389203"/>
    <lineage>
        <taxon>Eukaryota</taxon>
        <taxon>Fungi</taxon>
        <taxon>Dikarya</taxon>
        <taxon>Basidiomycota</taxon>
        <taxon>Pucciniomycotina</taxon>
        <taxon>Pucciniomycetes</taxon>
        <taxon>Pucciniales</taxon>
        <taxon>Sphaerophragmiaceae</taxon>
        <taxon>Austropuccinia</taxon>
    </lineage>
</organism>
<name>A0A9Q3IEF4_9BASI</name>
<gene>
    <name evidence="2" type="ORF">O181_078208</name>
</gene>
<dbReference type="EMBL" id="AVOT02043070">
    <property type="protein sequence ID" value="MBW0538493.1"/>
    <property type="molecule type" value="Genomic_DNA"/>
</dbReference>
<evidence type="ECO:0000313" key="2">
    <source>
        <dbReference type="EMBL" id="MBW0538493.1"/>
    </source>
</evidence>
<feature type="region of interest" description="Disordered" evidence="1">
    <location>
        <begin position="15"/>
        <end position="39"/>
    </location>
</feature>
<proteinExistence type="predicted"/>
<reference evidence="2" key="1">
    <citation type="submission" date="2021-03" db="EMBL/GenBank/DDBJ databases">
        <title>Draft genome sequence of rust myrtle Austropuccinia psidii MF-1, a brazilian biotype.</title>
        <authorList>
            <person name="Quecine M.C."/>
            <person name="Pachon D.M.R."/>
            <person name="Bonatelli M.L."/>
            <person name="Correr F.H."/>
            <person name="Franceschini L.M."/>
            <person name="Leite T.F."/>
            <person name="Margarido G.R.A."/>
            <person name="Almeida C.A."/>
            <person name="Ferrarezi J.A."/>
            <person name="Labate C.A."/>
        </authorList>
    </citation>
    <scope>NUCLEOTIDE SEQUENCE</scope>
    <source>
        <strain evidence="2">MF-1</strain>
    </source>
</reference>
<evidence type="ECO:0000313" key="3">
    <source>
        <dbReference type="Proteomes" id="UP000765509"/>
    </source>
</evidence>
<accession>A0A9Q3IEF4</accession>
<feature type="compositionally biased region" description="Polar residues" evidence="1">
    <location>
        <begin position="20"/>
        <end position="29"/>
    </location>
</feature>
<sequence length="218" mass="24721">MGTILAIKPIGPNFGHRPPWTNSSAMASDSHQRPPDQLSLSLPSTPGDLFLSFIPSVLNVAGMVHIWYYIPLCTIFAQTSNGDIFRTQFHLSKERSQIPTPISKEDYSAHQSDKSWQQAEDYSTIPTTCICRSWVGTIHSGLLKDNSQKVLHYFNQLSRHKVLNTPWTTQFIRTGLIQSTCMVLAQLGHFIFKCVNSITQFKFQDGQNCISQFRQYSH</sequence>
<dbReference type="AlphaFoldDB" id="A0A9Q3IEF4"/>
<comment type="caution">
    <text evidence="2">The sequence shown here is derived from an EMBL/GenBank/DDBJ whole genome shotgun (WGS) entry which is preliminary data.</text>
</comment>